<dbReference type="PANTHER" id="PTHR30193:SF37">
    <property type="entry name" value="INNER MEMBRANE ABC TRANSPORTER PERMEASE PROTEIN YCJO"/>
    <property type="match status" value="1"/>
</dbReference>
<proteinExistence type="inferred from homology"/>
<evidence type="ECO:0000313" key="9">
    <source>
        <dbReference type="EMBL" id="MCD5310167.1"/>
    </source>
</evidence>
<dbReference type="CDD" id="cd06261">
    <property type="entry name" value="TM_PBP2"/>
    <property type="match status" value="1"/>
</dbReference>
<dbReference type="Gene3D" id="1.10.3720.10">
    <property type="entry name" value="MetI-like"/>
    <property type="match status" value="1"/>
</dbReference>
<dbReference type="PROSITE" id="PS50928">
    <property type="entry name" value="ABC_TM1"/>
    <property type="match status" value="1"/>
</dbReference>
<dbReference type="EMBL" id="JAJOMB010000002">
    <property type="protein sequence ID" value="MCD5310167.1"/>
    <property type="molecule type" value="Genomic_DNA"/>
</dbReference>
<reference evidence="9" key="1">
    <citation type="submission" date="2021-11" db="EMBL/GenBank/DDBJ databases">
        <title>Streptomyces corallinus and Kineosporia corallina sp. nov., two new coral-derived marine actinobacteria.</title>
        <authorList>
            <person name="Buangrab K."/>
            <person name="Sutthacheep M."/>
            <person name="Yeemin T."/>
            <person name="Harunari E."/>
            <person name="Igarashi Y."/>
            <person name="Sripreechasak P."/>
            <person name="Kanchanasin P."/>
            <person name="Tanasupawat S."/>
            <person name="Phongsopitanun W."/>
        </authorList>
    </citation>
    <scope>NUCLEOTIDE SEQUENCE</scope>
    <source>
        <strain evidence="9">JCM 31032</strain>
    </source>
</reference>
<dbReference type="InterPro" id="IPR000515">
    <property type="entry name" value="MetI-like"/>
</dbReference>
<dbReference type="PANTHER" id="PTHR30193">
    <property type="entry name" value="ABC TRANSPORTER PERMEASE PROTEIN"/>
    <property type="match status" value="1"/>
</dbReference>
<feature type="transmembrane region" description="Helical" evidence="7">
    <location>
        <begin position="125"/>
        <end position="146"/>
    </location>
</feature>
<dbReference type="GO" id="GO:0055085">
    <property type="term" value="P:transmembrane transport"/>
    <property type="evidence" value="ECO:0007669"/>
    <property type="project" value="InterPro"/>
</dbReference>
<evidence type="ECO:0000256" key="5">
    <source>
        <dbReference type="ARBA" id="ARBA00022989"/>
    </source>
</evidence>
<gene>
    <name evidence="9" type="ORF">LR394_04615</name>
</gene>
<evidence type="ECO:0000256" key="6">
    <source>
        <dbReference type="ARBA" id="ARBA00023136"/>
    </source>
</evidence>
<keyword evidence="3" id="KW-1003">Cell membrane</keyword>
<keyword evidence="2 7" id="KW-0813">Transport</keyword>
<feature type="transmembrane region" description="Helical" evidence="7">
    <location>
        <begin position="152"/>
        <end position="169"/>
    </location>
</feature>
<evidence type="ECO:0000256" key="3">
    <source>
        <dbReference type="ARBA" id="ARBA00022475"/>
    </source>
</evidence>
<dbReference type="GO" id="GO:0005886">
    <property type="term" value="C:plasma membrane"/>
    <property type="evidence" value="ECO:0007669"/>
    <property type="project" value="UniProtKB-SubCell"/>
</dbReference>
<dbReference type="Pfam" id="PF00528">
    <property type="entry name" value="BPD_transp_1"/>
    <property type="match status" value="1"/>
</dbReference>
<evidence type="ECO:0000256" key="7">
    <source>
        <dbReference type="RuleBase" id="RU363032"/>
    </source>
</evidence>
<feature type="domain" description="ABC transmembrane type-1" evidence="8">
    <location>
        <begin position="88"/>
        <end position="306"/>
    </location>
</feature>
<evidence type="ECO:0000256" key="2">
    <source>
        <dbReference type="ARBA" id="ARBA00022448"/>
    </source>
</evidence>
<keyword evidence="10" id="KW-1185">Reference proteome</keyword>
<keyword evidence="6 7" id="KW-0472">Membrane</keyword>
<accession>A0A9X1SS07</accession>
<dbReference type="InterPro" id="IPR051393">
    <property type="entry name" value="ABC_transporter_permease"/>
</dbReference>
<dbReference type="RefSeq" id="WP_231439095.1">
    <property type="nucleotide sequence ID" value="NZ_JAJOMB010000002.1"/>
</dbReference>
<dbReference type="AlphaFoldDB" id="A0A9X1SS07"/>
<evidence type="ECO:0000256" key="4">
    <source>
        <dbReference type="ARBA" id="ARBA00022692"/>
    </source>
</evidence>
<feature type="transmembrane region" description="Helical" evidence="7">
    <location>
        <begin position="227"/>
        <end position="247"/>
    </location>
</feature>
<dbReference type="Proteomes" id="UP001138997">
    <property type="component" value="Unassembled WGS sequence"/>
</dbReference>
<dbReference type="SUPFAM" id="SSF161098">
    <property type="entry name" value="MetI-like"/>
    <property type="match status" value="1"/>
</dbReference>
<comment type="similarity">
    <text evidence="7">Belongs to the binding-protein-dependent transport system permease family.</text>
</comment>
<feature type="transmembrane region" description="Helical" evidence="7">
    <location>
        <begin position="285"/>
        <end position="309"/>
    </location>
</feature>
<sequence length="317" mass="35314">MSDTLAPVQPAQTTRPAWRVRLSRLDHKGSPYAFVAPFFIFFGIFGAFPLIYTFWVSLHDWPLLGEHAFTGLENYQNLLQDAQFWNAAKNTLGIFVVSTVPQFALALWLAVTLNRKFRAQTLFRVGVIIPNVTSVAAVTLIFSMIFAKSFGLVNWVLGGFGVTAIDWAAHTWSSWLAISLMVDWRWTGYNALIFLAAMQAIPKELYEAAAIDGASRTRQFWSVTLPLLRPTLIFTTITSIIGGVQLFTEPLLFAPGAGAIQGGTTRQFQTLTMYLIENGFTRFEFGYAGAVAAMIFLLVLIISLINIWLVRRLVGSD</sequence>
<comment type="caution">
    <text evidence="9">The sequence shown here is derived from an EMBL/GenBank/DDBJ whole genome shotgun (WGS) entry which is preliminary data.</text>
</comment>
<dbReference type="InterPro" id="IPR035906">
    <property type="entry name" value="MetI-like_sf"/>
</dbReference>
<evidence type="ECO:0000256" key="1">
    <source>
        <dbReference type="ARBA" id="ARBA00004651"/>
    </source>
</evidence>
<keyword evidence="4 7" id="KW-0812">Transmembrane</keyword>
<feature type="transmembrane region" description="Helical" evidence="7">
    <location>
        <begin position="92"/>
        <end position="113"/>
    </location>
</feature>
<keyword evidence="5 7" id="KW-1133">Transmembrane helix</keyword>
<comment type="subcellular location">
    <subcellularLocation>
        <location evidence="1 7">Cell membrane</location>
        <topology evidence="1 7">Multi-pass membrane protein</topology>
    </subcellularLocation>
</comment>
<evidence type="ECO:0000313" key="10">
    <source>
        <dbReference type="Proteomes" id="UP001138997"/>
    </source>
</evidence>
<evidence type="ECO:0000259" key="8">
    <source>
        <dbReference type="PROSITE" id="PS50928"/>
    </source>
</evidence>
<protein>
    <submittedName>
        <fullName evidence="9">Sugar ABC transporter permease</fullName>
    </submittedName>
</protein>
<name>A0A9X1SS07_9ACTN</name>
<feature type="transmembrane region" description="Helical" evidence="7">
    <location>
        <begin position="32"/>
        <end position="55"/>
    </location>
</feature>
<organism evidence="9 10">
    <name type="scientific">Kineosporia babensis</name>
    <dbReference type="NCBI Taxonomy" id="499548"/>
    <lineage>
        <taxon>Bacteria</taxon>
        <taxon>Bacillati</taxon>
        <taxon>Actinomycetota</taxon>
        <taxon>Actinomycetes</taxon>
        <taxon>Kineosporiales</taxon>
        <taxon>Kineosporiaceae</taxon>
        <taxon>Kineosporia</taxon>
    </lineage>
</organism>